<dbReference type="EMBL" id="JAWQEG010000835">
    <property type="protein sequence ID" value="KAK3884973.1"/>
    <property type="molecule type" value="Genomic_DNA"/>
</dbReference>
<evidence type="ECO:0000313" key="3">
    <source>
        <dbReference type="Proteomes" id="UP001286313"/>
    </source>
</evidence>
<dbReference type="AlphaFoldDB" id="A0AAE1G8C3"/>
<name>A0AAE1G8C3_PETCI</name>
<reference evidence="2" key="1">
    <citation type="submission" date="2023-10" db="EMBL/GenBank/DDBJ databases">
        <title>Genome assemblies of two species of porcelain crab, Petrolisthes cinctipes and Petrolisthes manimaculis (Anomura: Porcellanidae).</title>
        <authorList>
            <person name="Angst P."/>
        </authorList>
    </citation>
    <scope>NUCLEOTIDE SEQUENCE</scope>
    <source>
        <strain evidence="2">PB745_01</strain>
        <tissue evidence="2">Gill</tissue>
    </source>
</reference>
<organism evidence="2 3">
    <name type="scientific">Petrolisthes cinctipes</name>
    <name type="common">Flat porcelain crab</name>
    <dbReference type="NCBI Taxonomy" id="88211"/>
    <lineage>
        <taxon>Eukaryota</taxon>
        <taxon>Metazoa</taxon>
        <taxon>Ecdysozoa</taxon>
        <taxon>Arthropoda</taxon>
        <taxon>Crustacea</taxon>
        <taxon>Multicrustacea</taxon>
        <taxon>Malacostraca</taxon>
        <taxon>Eumalacostraca</taxon>
        <taxon>Eucarida</taxon>
        <taxon>Decapoda</taxon>
        <taxon>Pleocyemata</taxon>
        <taxon>Anomura</taxon>
        <taxon>Galatheoidea</taxon>
        <taxon>Porcellanidae</taxon>
        <taxon>Petrolisthes</taxon>
    </lineage>
</organism>
<sequence length="172" mass="17678">MFAFNNDGGGDEDVPQFIDAEQIKSLHLTLNARKSNIMCEGSAPETLIKKRTLELLEPKKKKDSAGIGGGNGGSSGGNGGGGNGGGDALNQITGGVCVGGSSGAGPSAGDDSQQKDKISIKLKQKVEDEDVHIATARARLRCLPVQPCLGRSPPLSSSSASTRRGCLLNWDT</sequence>
<evidence type="ECO:0000256" key="1">
    <source>
        <dbReference type="SAM" id="MobiDB-lite"/>
    </source>
</evidence>
<gene>
    <name evidence="2" type="ORF">Pcinc_010816</name>
</gene>
<feature type="region of interest" description="Disordered" evidence="1">
    <location>
        <begin position="58"/>
        <end position="87"/>
    </location>
</feature>
<proteinExistence type="predicted"/>
<comment type="caution">
    <text evidence="2">The sequence shown here is derived from an EMBL/GenBank/DDBJ whole genome shotgun (WGS) entry which is preliminary data.</text>
</comment>
<dbReference type="Proteomes" id="UP001286313">
    <property type="component" value="Unassembled WGS sequence"/>
</dbReference>
<feature type="compositionally biased region" description="Gly residues" evidence="1">
    <location>
        <begin position="66"/>
        <end position="87"/>
    </location>
</feature>
<accession>A0AAE1G8C3</accession>
<keyword evidence="3" id="KW-1185">Reference proteome</keyword>
<evidence type="ECO:0000313" key="2">
    <source>
        <dbReference type="EMBL" id="KAK3884973.1"/>
    </source>
</evidence>
<protein>
    <submittedName>
        <fullName evidence="2">Uncharacterized protein</fullName>
    </submittedName>
</protein>